<keyword evidence="7 8" id="KW-0472">Membrane</keyword>
<feature type="repeat" description="Solcar" evidence="8">
    <location>
        <begin position="55"/>
        <end position="143"/>
    </location>
</feature>
<evidence type="ECO:0000256" key="3">
    <source>
        <dbReference type="ARBA" id="ARBA00022448"/>
    </source>
</evidence>
<dbReference type="GO" id="GO:0015215">
    <property type="term" value="F:nucleotide transmembrane transporter activity"/>
    <property type="evidence" value="ECO:0007669"/>
    <property type="project" value="UniProtKB-ARBA"/>
</dbReference>
<sequence>MASLVSKQTTRGAATQFVGTEAAYPAQEQEQKKELAKLISAQQQQQQSTLQRDPVYLWSSLFAGVGSGALSSVICAPLDLVRTRLQVWTDLKKAPASSLREALVDIGRTEGFTGYFRGLGAALCTVPAFWGVYFPLYDELKRRWTMASPETQPSLVHCGSAVAAGAVSDLICNPMFVVRTRLQTEALHGGGAPSGIVRTIQTLHQEGGVKIFWRGMSANMMGLSHVAVQFPVYEWLKTALVNQRNNKVSEGEQVLEPTALDLFLASGLSKMTASLLTYPHEVIRSRMMDARGAAGMSLLQTTRRVYAQDGLLGFYSGLPVALIRVIPNCCITFMTYELLLRMAKDEIRKRKEKEKTGSL</sequence>
<protein>
    <submittedName>
        <fullName evidence="11">Dinucleotide transporter 2, mitochondrial</fullName>
    </submittedName>
</protein>
<evidence type="ECO:0000256" key="4">
    <source>
        <dbReference type="ARBA" id="ARBA00022692"/>
    </source>
</evidence>
<evidence type="ECO:0000256" key="10">
    <source>
        <dbReference type="SAM" id="Phobius"/>
    </source>
</evidence>
<dbReference type="EMBL" id="CAICTM010000345">
    <property type="protein sequence ID" value="CAB9508415.1"/>
    <property type="molecule type" value="Genomic_DNA"/>
</dbReference>
<feature type="transmembrane region" description="Helical" evidence="10">
    <location>
        <begin position="115"/>
        <end position="136"/>
    </location>
</feature>
<accession>A0A9N8DXG8</accession>
<evidence type="ECO:0000256" key="9">
    <source>
        <dbReference type="RuleBase" id="RU000488"/>
    </source>
</evidence>
<proteinExistence type="inferred from homology"/>
<dbReference type="PROSITE" id="PS50920">
    <property type="entry name" value="SOLCAR"/>
    <property type="match status" value="3"/>
</dbReference>
<evidence type="ECO:0000313" key="11">
    <source>
        <dbReference type="EMBL" id="CAB9508415.1"/>
    </source>
</evidence>
<comment type="caution">
    <text evidence="11">The sequence shown here is derived from an EMBL/GenBank/DDBJ whole genome shotgun (WGS) entry which is preliminary data.</text>
</comment>
<dbReference type="InterPro" id="IPR044712">
    <property type="entry name" value="SLC25A32-like"/>
</dbReference>
<comment type="subcellular location">
    <subcellularLocation>
        <location evidence="1">Membrane</location>
        <topology evidence="1">Multi-pass membrane protein</topology>
    </subcellularLocation>
</comment>
<dbReference type="InterPro" id="IPR023395">
    <property type="entry name" value="MCP_dom_sf"/>
</dbReference>
<feature type="repeat" description="Solcar" evidence="8">
    <location>
        <begin position="152"/>
        <end position="239"/>
    </location>
</feature>
<organism evidence="11 12">
    <name type="scientific">Seminavis robusta</name>
    <dbReference type="NCBI Taxonomy" id="568900"/>
    <lineage>
        <taxon>Eukaryota</taxon>
        <taxon>Sar</taxon>
        <taxon>Stramenopiles</taxon>
        <taxon>Ochrophyta</taxon>
        <taxon>Bacillariophyta</taxon>
        <taxon>Bacillariophyceae</taxon>
        <taxon>Bacillariophycidae</taxon>
        <taxon>Naviculales</taxon>
        <taxon>Naviculaceae</taxon>
        <taxon>Seminavis</taxon>
    </lineage>
</organism>
<evidence type="ECO:0000256" key="7">
    <source>
        <dbReference type="ARBA" id="ARBA00023136"/>
    </source>
</evidence>
<dbReference type="SUPFAM" id="SSF103506">
    <property type="entry name" value="Mitochondrial carrier"/>
    <property type="match status" value="1"/>
</dbReference>
<evidence type="ECO:0000256" key="2">
    <source>
        <dbReference type="ARBA" id="ARBA00006375"/>
    </source>
</evidence>
<evidence type="ECO:0000256" key="1">
    <source>
        <dbReference type="ARBA" id="ARBA00004141"/>
    </source>
</evidence>
<dbReference type="OrthoDB" id="10266426at2759"/>
<keyword evidence="6 10" id="KW-1133">Transmembrane helix</keyword>
<evidence type="ECO:0000256" key="5">
    <source>
        <dbReference type="ARBA" id="ARBA00022737"/>
    </source>
</evidence>
<name>A0A9N8DXG8_9STRA</name>
<keyword evidence="5" id="KW-0677">Repeat</keyword>
<comment type="similarity">
    <text evidence="2 9">Belongs to the mitochondrial carrier (TC 2.A.29) family.</text>
</comment>
<evidence type="ECO:0000256" key="6">
    <source>
        <dbReference type="ARBA" id="ARBA00022989"/>
    </source>
</evidence>
<reference evidence="11" key="1">
    <citation type="submission" date="2020-06" db="EMBL/GenBank/DDBJ databases">
        <authorList>
            <consortium name="Plant Systems Biology data submission"/>
        </authorList>
    </citation>
    <scope>NUCLEOTIDE SEQUENCE</scope>
    <source>
        <strain evidence="11">D6</strain>
    </source>
</reference>
<keyword evidence="3 9" id="KW-0813">Transport</keyword>
<dbReference type="GO" id="GO:0016020">
    <property type="term" value="C:membrane"/>
    <property type="evidence" value="ECO:0007669"/>
    <property type="project" value="UniProtKB-SubCell"/>
</dbReference>
<dbReference type="AlphaFoldDB" id="A0A9N8DXG8"/>
<evidence type="ECO:0000313" key="12">
    <source>
        <dbReference type="Proteomes" id="UP001153069"/>
    </source>
</evidence>
<feature type="transmembrane region" description="Helical" evidence="10">
    <location>
        <begin position="55"/>
        <end position="74"/>
    </location>
</feature>
<dbReference type="InterPro" id="IPR002067">
    <property type="entry name" value="MCP"/>
</dbReference>
<gene>
    <name evidence="11" type="ORF">SEMRO_346_G122720.1</name>
</gene>
<dbReference type="Pfam" id="PF00153">
    <property type="entry name" value="Mito_carr"/>
    <property type="match status" value="3"/>
</dbReference>
<feature type="repeat" description="Solcar" evidence="8">
    <location>
        <begin position="257"/>
        <end position="342"/>
    </location>
</feature>
<dbReference type="Proteomes" id="UP001153069">
    <property type="component" value="Unassembled WGS sequence"/>
</dbReference>
<dbReference type="PRINTS" id="PR00926">
    <property type="entry name" value="MITOCARRIER"/>
</dbReference>
<dbReference type="Gene3D" id="1.50.40.10">
    <property type="entry name" value="Mitochondrial carrier domain"/>
    <property type="match status" value="1"/>
</dbReference>
<dbReference type="PANTHER" id="PTHR45683">
    <property type="entry name" value="MITOCHONDRIAL NICOTINAMIDE ADENINE DINUCLEOTIDE TRANSPORTER 1-RELATED-RELATED"/>
    <property type="match status" value="1"/>
</dbReference>
<dbReference type="InterPro" id="IPR018108">
    <property type="entry name" value="MCP_transmembrane"/>
</dbReference>
<keyword evidence="4 8" id="KW-0812">Transmembrane</keyword>
<evidence type="ECO:0000256" key="8">
    <source>
        <dbReference type="PROSITE-ProRule" id="PRU00282"/>
    </source>
</evidence>
<keyword evidence="12" id="KW-1185">Reference proteome</keyword>